<gene>
    <name evidence="1" type="ORF">C4B59_08555</name>
</gene>
<reference evidence="1" key="1">
    <citation type="submission" date="2018-01" db="EMBL/GenBank/DDBJ databases">
        <authorList>
            <person name="Krukenberg V."/>
        </authorList>
    </citation>
    <scope>NUCLEOTIDE SEQUENCE</scope>
    <source>
        <strain evidence="1">E20ANME2</strain>
    </source>
</reference>
<evidence type="ECO:0000313" key="2">
    <source>
        <dbReference type="Proteomes" id="UP000248329"/>
    </source>
</evidence>
<proteinExistence type="predicted"/>
<organism evidence="1 2">
    <name type="scientific">Candidatus Methanogaster sp</name>
    <dbReference type="NCBI Taxonomy" id="3386292"/>
    <lineage>
        <taxon>Archaea</taxon>
        <taxon>Methanobacteriati</taxon>
        <taxon>Methanobacteriota</taxon>
        <taxon>Stenosarchaea group</taxon>
        <taxon>Methanomicrobia</taxon>
        <taxon>Methanosarcinales</taxon>
        <taxon>ANME-2 cluster</taxon>
        <taxon>Candidatus Methanogasteraceae</taxon>
        <taxon>Candidatus Methanogaster</taxon>
    </lineage>
</organism>
<dbReference type="EMBL" id="PQXF01000014">
    <property type="protein sequence ID" value="PXF60565.1"/>
    <property type="molecule type" value="Genomic_DNA"/>
</dbReference>
<dbReference type="Proteomes" id="UP000248329">
    <property type="component" value="Unassembled WGS sequence"/>
</dbReference>
<evidence type="ECO:0000313" key="1">
    <source>
        <dbReference type="EMBL" id="PXF60565.1"/>
    </source>
</evidence>
<name>A0AC61L261_9EURY</name>
<comment type="caution">
    <text evidence="1">The sequence shown here is derived from an EMBL/GenBank/DDBJ whole genome shotgun (WGS) entry which is preliminary data.</text>
</comment>
<sequence length="117" mass="13865">MEILVRFAKDQEIDPWDIDIIEVADKFLEQLEIHRSDYVTSGGRCITRQSSFGRRPMPMLEVARDILPDVNKVVFDKWFSVCSLLEYLDKNIRLKFITHHSPTQRTVFTRFFVKKSD</sequence>
<protein>
    <submittedName>
        <fullName evidence="1">Uncharacterized protein</fullName>
    </submittedName>
</protein>
<accession>A0AC61L261</accession>